<dbReference type="InterPro" id="IPR008972">
    <property type="entry name" value="Cupredoxin"/>
</dbReference>
<dbReference type="Gene3D" id="2.60.40.420">
    <property type="entry name" value="Cupredoxins - blue copper proteins"/>
    <property type="match status" value="1"/>
</dbReference>
<dbReference type="InterPro" id="IPR011707">
    <property type="entry name" value="Cu-oxidase-like_N"/>
</dbReference>
<evidence type="ECO:0000313" key="3">
    <source>
        <dbReference type="EMBL" id="MED6143964.1"/>
    </source>
</evidence>
<gene>
    <name evidence="3" type="ORF">PIB30_010917</name>
</gene>
<dbReference type="SUPFAM" id="SSF49503">
    <property type="entry name" value="Cupredoxins"/>
    <property type="match status" value="1"/>
</dbReference>
<evidence type="ECO:0000256" key="1">
    <source>
        <dbReference type="ARBA" id="ARBA00010609"/>
    </source>
</evidence>
<evidence type="ECO:0000259" key="2">
    <source>
        <dbReference type="Pfam" id="PF07732"/>
    </source>
</evidence>
<reference evidence="3 4" key="1">
    <citation type="journal article" date="2023" name="Plants (Basel)">
        <title>Bridging the Gap: Combining Genomics and Transcriptomics Approaches to Understand Stylosanthes scabra, an Orphan Legume from the Brazilian Caatinga.</title>
        <authorList>
            <person name="Ferreira-Neto J.R.C."/>
            <person name="da Silva M.D."/>
            <person name="Binneck E."/>
            <person name="de Melo N.F."/>
            <person name="da Silva R.H."/>
            <person name="de Melo A.L.T.M."/>
            <person name="Pandolfi V."/>
            <person name="Bustamante F.O."/>
            <person name="Brasileiro-Vidal A.C."/>
            <person name="Benko-Iseppon A.M."/>
        </authorList>
    </citation>
    <scope>NUCLEOTIDE SEQUENCE [LARGE SCALE GENOMIC DNA]</scope>
    <source>
        <tissue evidence="3">Leaves</tissue>
    </source>
</reference>
<dbReference type="Proteomes" id="UP001341840">
    <property type="component" value="Unassembled WGS sequence"/>
</dbReference>
<dbReference type="PANTHER" id="PTHR11709">
    <property type="entry name" value="MULTI-COPPER OXIDASE"/>
    <property type="match status" value="1"/>
</dbReference>
<name>A0ABU6T5H8_9FABA</name>
<dbReference type="PANTHER" id="PTHR11709:SF115">
    <property type="entry name" value="OS07G0119400 PROTEIN"/>
    <property type="match status" value="1"/>
</dbReference>
<dbReference type="InterPro" id="IPR045087">
    <property type="entry name" value="Cu-oxidase_fam"/>
</dbReference>
<sequence>MGEKIRNCPMPAFCYVVIGQLKSRGVESASDYRVRNIKILAEISPQIDGDFTGIRISDGGALLFLLNFSYMKEGMRTSVGGILLVILINSQFPGPRLDLVTNDNLVLNLINKLDEPFLITWNDIKQRKNLWQDGVLGTKCTIPPNSNYTYKFQTQDQIGTFSYFPSAAFVKLVNFFSITFALKIAVLGLG</sequence>
<organism evidence="3 4">
    <name type="scientific">Stylosanthes scabra</name>
    <dbReference type="NCBI Taxonomy" id="79078"/>
    <lineage>
        <taxon>Eukaryota</taxon>
        <taxon>Viridiplantae</taxon>
        <taxon>Streptophyta</taxon>
        <taxon>Embryophyta</taxon>
        <taxon>Tracheophyta</taxon>
        <taxon>Spermatophyta</taxon>
        <taxon>Magnoliopsida</taxon>
        <taxon>eudicotyledons</taxon>
        <taxon>Gunneridae</taxon>
        <taxon>Pentapetalae</taxon>
        <taxon>rosids</taxon>
        <taxon>fabids</taxon>
        <taxon>Fabales</taxon>
        <taxon>Fabaceae</taxon>
        <taxon>Papilionoideae</taxon>
        <taxon>50 kb inversion clade</taxon>
        <taxon>dalbergioids sensu lato</taxon>
        <taxon>Dalbergieae</taxon>
        <taxon>Pterocarpus clade</taxon>
        <taxon>Stylosanthes</taxon>
    </lineage>
</organism>
<accession>A0ABU6T5H8</accession>
<evidence type="ECO:0000313" key="4">
    <source>
        <dbReference type="Proteomes" id="UP001341840"/>
    </source>
</evidence>
<protein>
    <recommendedName>
        <fullName evidence="2">Plastocyanin-like domain-containing protein</fullName>
    </recommendedName>
</protein>
<feature type="domain" description="Plastocyanin-like" evidence="2">
    <location>
        <begin position="85"/>
        <end position="169"/>
    </location>
</feature>
<dbReference type="Pfam" id="PF07732">
    <property type="entry name" value="Cu-oxidase_3"/>
    <property type="match status" value="1"/>
</dbReference>
<dbReference type="EMBL" id="JASCZI010090647">
    <property type="protein sequence ID" value="MED6143964.1"/>
    <property type="molecule type" value="Genomic_DNA"/>
</dbReference>
<proteinExistence type="inferred from homology"/>
<keyword evidence="4" id="KW-1185">Reference proteome</keyword>
<comment type="caution">
    <text evidence="3">The sequence shown here is derived from an EMBL/GenBank/DDBJ whole genome shotgun (WGS) entry which is preliminary data.</text>
</comment>
<comment type="similarity">
    <text evidence="1">Belongs to the multicopper oxidase family.</text>
</comment>